<name>A0A9P8XQE8_9PEZI</name>
<dbReference type="Proteomes" id="UP000756346">
    <property type="component" value="Unassembled WGS sequence"/>
</dbReference>
<keyword evidence="2" id="KW-1185">Reference proteome</keyword>
<gene>
    <name evidence="1" type="ORF">B0I36DRAFT_356164</name>
</gene>
<organism evidence="1 2">
    <name type="scientific">Microdochium trichocladiopsis</name>
    <dbReference type="NCBI Taxonomy" id="1682393"/>
    <lineage>
        <taxon>Eukaryota</taxon>
        <taxon>Fungi</taxon>
        <taxon>Dikarya</taxon>
        <taxon>Ascomycota</taxon>
        <taxon>Pezizomycotina</taxon>
        <taxon>Sordariomycetes</taxon>
        <taxon>Xylariomycetidae</taxon>
        <taxon>Xylariales</taxon>
        <taxon>Microdochiaceae</taxon>
        <taxon>Microdochium</taxon>
    </lineage>
</organism>
<reference evidence="1" key="1">
    <citation type="journal article" date="2021" name="Nat. Commun.">
        <title>Genetic determinants of endophytism in the Arabidopsis root mycobiome.</title>
        <authorList>
            <person name="Mesny F."/>
            <person name="Miyauchi S."/>
            <person name="Thiergart T."/>
            <person name="Pickel B."/>
            <person name="Atanasova L."/>
            <person name="Karlsson M."/>
            <person name="Huettel B."/>
            <person name="Barry K.W."/>
            <person name="Haridas S."/>
            <person name="Chen C."/>
            <person name="Bauer D."/>
            <person name="Andreopoulos W."/>
            <person name="Pangilinan J."/>
            <person name="LaButti K."/>
            <person name="Riley R."/>
            <person name="Lipzen A."/>
            <person name="Clum A."/>
            <person name="Drula E."/>
            <person name="Henrissat B."/>
            <person name="Kohler A."/>
            <person name="Grigoriev I.V."/>
            <person name="Martin F.M."/>
            <person name="Hacquard S."/>
        </authorList>
    </citation>
    <scope>NUCLEOTIDE SEQUENCE</scope>
    <source>
        <strain evidence="1">MPI-CAGE-CH-0230</strain>
    </source>
</reference>
<proteinExistence type="predicted"/>
<sequence length="158" mass="17869">MNVYGSSVGRQPPTTLAKDLLHYCVISLHDADLVSALTQYLDRQYDRRHWYSWTLLMMMTQSVQLVRRARLISGQRVALDGGIFFDVDGGNVEASKAREEVSLLVGAHVLDRWRGKPREAPIVLPNVMNLKPRAGDVMGTLLKEIVLAIATQNRERPW</sequence>
<protein>
    <submittedName>
        <fullName evidence="1">Uncharacterized protein</fullName>
    </submittedName>
</protein>
<dbReference type="RefSeq" id="XP_046004442.1">
    <property type="nucleotide sequence ID" value="XM_046157547.1"/>
</dbReference>
<dbReference type="AlphaFoldDB" id="A0A9P8XQE8"/>
<evidence type="ECO:0000313" key="2">
    <source>
        <dbReference type="Proteomes" id="UP000756346"/>
    </source>
</evidence>
<dbReference type="GeneID" id="70187093"/>
<accession>A0A9P8XQE8</accession>
<evidence type="ECO:0000313" key="1">
    <source>
        <dbReference type="EMBL" id="KAH7012066.1"/>
    </source>
</evidence>
<dbReference type="EMBL" id="JAGTJQ010000015">
    <property type="protein sequence ID" value="KAH7012066.1"/>
    <property type="molecule type" value="Genomic_DNA"/>
</dbReference>
<comment type="caution">
    <text evidence="1">The sequence shown here is derived from an EMBL/GenBank/DDBJ whole genome shotgun (WGS) entry which is preliminary data.</text>
</comment>